<dbReference type="Proteomes" id="UP001187531">
    <property type="component" value="Unassembled WGS sequence"/>
</dbReference>
<dbReference type="GO" id="GO:0004519">
    <property type="term" value="F:endonuclease activity"/>
    <property type="evidence" value="ECO:0007669"/>
    <property type="project" value="UniProtKB-KW"/>
</dbReference>
<evidence type="ECO:0000259" key="8">
    <source>
        <dbReference type="Pfam" id="PF17917"/>
    </source>
</evidence>
<organism evidence="9 10">
    <name type="scientific">Artemia franciscana</name>
    <name type="common">Brine shrimp</name>
    <name type="synonym">Artemia sanfranciscana</name>
    <dbReference type="NCBI Taxonomy" id="6661"/>
    <lineage>
        <taxon>Eukaryota</taxon>
        <taxon>Metazoa</taxon>
        <taxon>Ecdysozoa</taxon>
        <taxon>Arthropoda</taxon>
        <taxon>Crustacea</taxon>
        <taxon>Branchiopoda</taxon>
        <taxon>Anostraca</taxon>
        <taxon>Artemiidae</taxon>
        <taxon>Artemia</taxon>
    </lineage>
</organism>
<evidence type="ECO:0000256" key="3">
    <source>
        <dbReference type="ARBA" id="ARBA00022722"/>
    </source>
</evidence>
<keyword evidence="2" id="KW-0548">Nucleotidyltransferase</keyword>
<dbReference type="PANTHER" id="PTHR37984">
    <property type="entry name" value="PROTEIN CBG26694"/>
    <property type="match status" value="1"/>
</dbReference>
<accession>A0AA88HH26</accession>
<dbReference type="GO" id="GO:0003964">
    <property type="term" value="F:RNA-directed DNA polymerase activity"/>
    <property type="evidence" value="ECO:0007669"/>
    <property type="project" value="UniProtKB-KW"/>
</dbReference>
<sequence length="516" mass="59083">MIHDRLVLGVRNDRIREMLLSEGWTLKLAQAIQISRAIETVQETQEQMNLAGKPPYMKKEIEAVRRVKTKTSPCYSGSTTVQPPKRVPFALHPKFKQELERQEALGVIEKTNQPTEWVNSIVLIKKGDGSPRICLDPVNLNHWIKRSHHPVPLFKDIAVKCEVAWKFFKVDPRSGYWSMVLDEVSSELTTFNTTKRVSKKMEEAFEGMDLRLIIDNITGMGATNKEHDRKLAEVFLRAKEKGLKFNTDKRIFDTASIPYFGHILTEEGIKPDLNKLELYKKYQPQKAKRSYVYYWEFDAQLVADGAKVAFVSRSLSETERQYSQIEKELLAITFAYKHFHQYLFGQKVYVTTDHKPLEAILSKAINCTPPRLQHMMLAIQPDDLTFHYRPGKEIPVADTFSCLHLPNMDKEAESEEELAIHTFLKQIPITEKRMEHMRQESLQDEELSILMQKATGVVHQCKFKLLHNPPQPQAILPNPLPTLMGNASLYSQPGSSPLTITNQQGEQDITAAGGTT</sequence>
<dbReference type="InterPro" id="IPR041373">
    <property type="entry name" value="RT_RNaseH"/>
</dbReference>
<gene>
    <name evidence="9" type="ORF">QYM36_012386</name>
</gene>
<dbReference type="InterPro" id="IPR043128">
    <property type="entry name" value="Rev_trsase/Diguanyl_cyclase"/>
</dbReference>
<protein>
    <recommendedName>
        <fullName evidence="8">Reverse transcriptase RNase H-like domain-containing protein</fullName>
    </recommendedName>
</protein>
<keyword evidence="5" id="KW-0378">Hydrolase</keyword>
<evidence type="ECO:0000256" key="2">
    <source>
        <dbReference type="ARBA" id="ARBA00022695"/>
    </source>
</evidence>
<dbReference type="PANTHER" id="PTHR37984:SF9">
    <property type="entry name" value="INTEGRASE CATALYTIC DOMAIN-CONTAINING PROTEIN"/>
    <property type="match status" value="1"/>
</dbReference>
<dbReference type="CDD" id="cd09274">
    <property type="entry name" value="RNase_HI_RT_Ty3"/>
    <property type="match status" value="1"/>
</dbReference>
<dbReference type="AlphaFoldDB" id="A0AA88HH26"/>
<feature type="domain" description="Reverse transcriptase RNase H-like" evidence="8">
    <location>
        <begin position="307"/>
        <end position="380"/>
    </location>
</feature>
<keyword evidence="6" id="KW-0695">RNA-directed DNA polymerase</keyword>
<proteinExistence type="predicted"/>
<dbReference type="Pfam" id="PF17917">
    <property type="entry name" value="RT_RNaseH"/>
    <property type="match status" value="1"/>
</dbReference>
<dbReference type="InterPro" id="IPR043502">
    <property type="entry name" value="DNA/RNA_pol_sf"/>
</dbReference>
<dbReference type="EMBL" id="JAVRJZ010000016">
    <property type="protein sequence ID" value="KAK2711188.1"/>
    <property type="molecule type" value="Genomic_DNA"/>
</dbReference>
<dbReference type="GO" id="GO:0016787">
    <property type="term" value="F:hydrolase activity"/>
    <property type="evidence" value="ECO:0007669"/>
    <property type="project" value="UniProtKB-KW"/>
</dbReference>
<feature type="region of interest" description="Disordered" evidence="7">
    <location>
        <begin position="494"/>
        <end position="516"/>
    </location>
</feature>
<keyword evidence="4" id="KW-0255">Endonuclease</keyword>
<evidence type="ECO:0000256" key="6">
    <source>
        <dbReference type="ARBA" id="ARBA00022918"/>
    </source>
</evidence>
<keyword evidence="3" id="KW-0540">Nuclease</keyword>
<evidence type="ECO:0000313" key="9">
    <source>
        <dbReference type="EMBL" id="KAK2711188.1"/>
    </source>
</evidence>
<keyword evidence="10" id="KW-1185">Reference proteome</keyword>
<keyword evidence="1" id="KW-0808">Transferase</keyword>
<dbReference type="Gene3D" id="3.30.70.270">
    <property type="match status" value="1"/>
</dbReference>
<reference evidence="9" key="1">
    <citation type="submission" date="2023-07" db="EMBL/GenBank/DDBJ databases">
        <title>Chromosome-level genome assembly of Artemia franciscana.</title>
        <authorList>
            <person name="Jo E."/>
        </authorList>
    </citation>
    <scope>NUCLEOTIDE SEQUENCE</scope>
    <source>
        <tissue evidence="9">Whole body</tissue>
    </source>
</reference>
<evidence type="ECO:0000256" key="1">
    <source>
        <dbReference type="ARBA" id="ARBA00022679"/>
    </source>
</evidence>
<evidence type="ECO:0000256" key="4">
    <source>
        <dbReference type="ARBA" id="ARBA00022759"/>
    </source>
</evidence>
<dbReference type="SUPFAM" id="SSF56672">
    <property type="entry name" value="DNA/RNA polymerases"/>
    <property type="match status" value="1"/>
</dbReference>
<comment type="caution">
    <text evidence="9">The sequence shown here is derived from an EMBL/GenBank/DDBJ whole genome shotgun (WGS) entry which is preliminary data.</text>
</comment>
<evidence type="ECO:0000256" key="7">
    <source>
        <dbReference type="SAM" id="MobiDB-lite"/>
    </source>
</evidence>
<dbReference type="Gene3D" id="3.10.10.10">
    <property type="entry name" value="HIV Type 1 Reverse Transcriptase, subunit A, domain 1"/>
    <property type="match status" value="1"/>
</dbReference>
<evidence type="ECO:0000313" key="10">
    <source>
        <dbReference type="Proteomes" id="UP001187531"/>
    </source>
</evidence>
<name>A0AA88HH26_ARTSF</name>
<dbReference type="InterPro" id="IPR050951">
    <property type="entry name" value="Retrovirus_Pol_polyprotein"/>
</dbReference>
<evidence type="ECO:0000256" key="5">
    <source>
        <dbReference type="ARBA" id="ARBA00022801"/>
    </source>
</evidence>